<evidence type="ECO:0000313" key="3">
    <source>
        <dbReference type="Proteomes" id="UP001596500"/>
    </source>
</evidence>
<keyword evidence="1" id="KW-0812">Transmembrane</keyword>
<keyword evidence="3" id="KW-1185">Reference proteome</keyword>
<keyword evidence="1" id="KW-0472">Membrane</keyword>
<dbReference type="RefSeq" id="WP_379864641.1">
    <property type="nucleotide sequence ID" value="NZ_JBHTBW010000021.1"/>
</dbReference>
<evidence type="ECO:0000313" key="2">
    <source>
        <dbReference type="EMBL" id="MFC7441351.1"/>
    </source>
</evidence>
<dbReference type="InterPro" id="IPR007462">
    <property type="entry name" value="COV1-like"/>
</dbReference>
<proteinExistence type="predicted"/>
<keyword evidence="1" id="KW-1133">Transmembrane helix</keyword>
<dbReference type="EMBL" id="JBHTBW010000021">
    <property type="protein sequence ID" value="MFC7441351.1"/>
    <property type="molecule type" value="Genomic_DNA"/>
</dbReference>
<name>A0ABW2RKS3_9BACL</name>
<protein>
    <submittedName>
        <fullName evidence="2">DUF502 domain-containing protein</fullName>
    </submittedName>
</protein>
<gene>
    <name evidence="2" type="ORF">ACFQNG_09280</name>
</gene>
<dbReference type="Proteomes" id="UP001596500">
    <property type="component" value="Unassembled WGS sequence"/>
</dbReference>
<feature type="transmembrane region" description="Helical" evidence="1">
    <location>
        <begin position="12"/>
        <end position="35"/>
    </location>
</feature>
<sequence length="199" mass="22741">MRRSGLMKRMSIYFLNGILVFLPIALTVYLVHYIYQLLNNIGMAWAEKLLPWSFPGMGLLFVVILILLVGFLAKLWLTKKLFDMIEAVLDKIPLVKDLYGTLKDTIHSFIGEKKSFDTVVFVHLGGSRKLGFLTVKTPAFRTGDGKEYVGVYFPQSYQFAGDLHWYEREQVEELDMSVDEALRLIISGGVTHNHKSHLP</sequence>
<feature type="transmembrane region" description="Helical" evidence="1">
    <location>
        <begin position="55"/>
        <end position="77"/>
    </location>
</feature>
<accession>A0ABW2RKS3</accession>
<dbReference type="PANTHER" id="PTHR31876">
    <property type="entry name" value="COV-LIKE PROTEIN 1"/>
    <property type="match status" value="1"/>
</dbReference>
<reference evidence="3" key="1">
    <citation type="journal article" date="2019" name="Int. J. Syst. Evol. Microbiol.">
        <title>The Global Catalogue of Microorganisms (GCM) 10K type strain sequencing project: providing services to taxonomists for standard genome sequencing and annotation.</title>
        <authorList>
            <consortium name="The Broad Institute Genomics Platform"/>
            <consortium name="The Broad Institute Genome Sequencing Center for Infectious Disease"/>
            <person name="Wu L."/>
            <person name="Ma J."/>
        </authorList>
    </citation>
    <scope>NUCLEOTIDE SEQUENCE [LARGE SCALE GENOMIC DNA]</scope>
    <source>
        <strain evidence="3">CGMCC 1.12942</strain>
    </source>
</reference>
<comment type="caution">
    <text evidence="2">The sequence shown here is derived from an EMBL/GenBank/DDBJ whole genome shotgun (WGS) entry which is preliminary data.</text>
</comment>
<dbReference type="PANTHER" id="PTHR31876:SF26">
    <property type="entry name" value="PROTEIN LIKE COV 2"/>
    <property type="match status" value="1"/>
</dbReference>
<dbReference type="Pfam" id="PF04367">
    <property type="entry name" value="DUF502"/>
    <property type="match status" value="1"/>
</dbReference>
<organism evidence="2 3">
    <name type="scientific">Laceyella putida</name>
    <dbReference type="NCBI Taxonomy" id="110101"/>
    <lineage>
        <taxon>Bacteria</taxon>
        <taxon>Bacillati</taxon>
        <taxon>Bacillota</taxon>
        <taxon>Bacilli</taxon>
        <taxon>Bacillales</taxon>
        <taxon>Thermoactinomycetaceae</taxon>
        <taxon>Laceyella</taxon>
    </lineage>
</organism>
<evidence type="ECO:0000256" key="1">
    <source>
        <dbReference type="SAM" id="Phobius"/>
    </source>
</evidence>